<feature type="compositionally biased region" description="Polar residues" evidence="1">
    <location>
        <begin position="216"/>
        <end position="245"/>
    </location>
</feature>
<sequence>MWFTTKTGREALKRLTPASPRGLQRVCYSMHSSYSEIQDLVSYLQPRHVWPNVVPASDDGPQQVQDRLNSFLEKAHPLRPGSTRTEDGQPETVSRGLDLVNTERRPQTSSLFRFVPNDSESSEGCVFDTQDLVEHKAPDTNGADVDQKCGGSKKLSQENWVTEDQPVVCPGGEDTDLDFHPRLSQKNIDNDNDDLPVVCPDVGGEEADSDFHLRLSQDSYSSQESQHTPDSSQDKGQIQSTHFTH</sequence>
<evidence type="ECO:0000259" key="2">
    <source>
        <dbReference type="Pfam" id="PF07522"/>
    </source>
</evidence>
<dbReference type="InterPro" id="IPR011084">
    <property type="entry name" value="DRMBL"/>
</dbReference>
<dbReference type="OrthoDB" id="262529at2759"/>
<feature type="region of interest" description="Disordered" evidence="1">
    <location>
        <begin position="73"/>
        <end position="95"/>
    </location>
</feature>
<dbReference type="EMBL" id="RQTK01000276">
    <property type="protein sequence ID" value="RUS82682.1"/>
    <property type="molecule type" value="Genomic_DNA"/>
</dbReference>
<dbReference type="AlphaFoldDB" id="A0A3S1HMZ7"/>
<evidence type="ECO:0000313" key="4">
    <source>
        <dbReference type="Proteomes" id="UP000271974"/>
    </source>
</evidence>
<feature type="region of interest" description="Disordered" evidence="1">
    <location>
        <begin position="184"/>
        <end position="245"/>
    </location>
</feature>
<feature type="region of interest" description="Disordered" evidence="1">
    <location>
        <begin position="136"/>
        <end position="155"/>
    </location>
</feature>
<organism evidence="3 4">
    <name type="scientific">Elysia chlorotica</name>
    <name type="common">Eastern emerald elysia</name>
    <name type="synonym">Sea slug</name>
    <dbReference type="NCBI Taxonomy" id="188477"/>
    <lineage>
        <taxon>Eukaryota</taxon>
        <taxon>Metazoa</taxon>
        <taxon>Spiralia</taxon>
        <taxon>Lophotrochozoa</taxon>
        <taxon>Mollusca</taxon>
        <taxon>Gastropoda</taxon>
        <taxon>Heterobranchia</taxon>
        <taxon>Euthyneura</taxon>
        <taxon>Panpulmonata</taxon>
        <taxon>Sacoglossa</taxon>
        <taxon>Placobranchoidea</taxon>
        <taxon>Plakobranchidae</taxon>
        <taxon>Elysia</taxon>
    </lineage>
</organism>
<dbReference type="Pfam" id="PF07522">
    <property type="entry name" value="DRMBL"/>
    <property type="match status" value="1"/>
</dbReference>
<keyword evidence="4" id="KW-1185">Reference proteome</keyword>
<name>A0A3S1HMZ7_ELYCH</name>
<feature type="non-terminal residue" evidence="3">
    <location>
        <position position="245"/>
    </location>
</feature>
<evidence type="ECO:0000256" key="1">
    <source>
        <dbReference type="SAM" id="MobiDB-lite"/>
    </source>
</evidence>
<reference evidence="3 4" key="1">
    <citation type="submission" date="2019-01" db="EMBL/GenBank/DDBJ databases">
        <title>A draft genome assembly of the solar-powered sea slug Elysia chlorotica.</title>
        <authorList>
            <person name="Cai H."/>
            <person name="Li Q."/>
            <person name="Fang X."/>
            <person name="Li J."/>
            <person name="Curtis N.E."/>
            <person name="Altenburger A."/>
            <person name="Shibata T."/>
            <person name="Feng M."/>
            <person name="Maeda T."/>
            <person name="Schwartz J.A."/>
            <person name="Shigenobu S."/>
            <person name="Lundholm N."/>
            <person name="Nishiyama T."/>
            <person name="Yang H."/>
            <person name="Hasebe M."/>
            <person name="Li S."/>
            <person name="Pierce S.K."/>
            <person name="Wang J."/>
        </authorList>
    </citation>
    <scope>NUCLEOTIDE SEQUENCE [LARGE SCALE GENOMIC DNA]</scope>
    <source>
        <strain evidence="3">EC2010</strain>
        <tissue evidence="3">Whole organism of an adult</tissue>
    </source>
</reference>
<gene>
    <name evidence="3" type="ORF">EGW08_009585</name>
</gene>
<proteinExistence type="predicted"/>
<dbReference type="Proteomes" id="UP000271974">
    <property type="component" value="Unassembled WGS sequence"/>
</dbReference>
<protein>
    <recommendedName>
        <fullName evidence="2">DNA repair metallo-beta-lactamase domain-containing protein</fullName>
    </recommendedName>
</protein>
<dbReference type="STRING" id="188477.A0A3S1HMZ7"/>
<feature type="domain" description="DNA repair metallo-beta-lactamase" evidence="2">
    <location>
        <begin position="22"/>
        <end position="55"/>
    </location>
</feature>
<evidence type="ECO:0000313" key="3">
    <source>
        <dbReference type="EMBL" id="RUS82682.1"/>
    </source>
</evidence>
<accession>A0A3S1HMZ7</accession>
<comment type="caution">
    <text evidence="3">The sequence shown here is derived from an EMBL/GenBank/DDBJ whole genome shotgun (WGS) entry which is preliminary data.</text>
</comment>